<reference evidence="2" key="1">
    <citation type="submission" date="2021-04" db="EMBL/GenBank/DDBJ databases">
        <title>Pseudaminobacter soli sp. nov., isolated from paddy soil contaminated by heavy metals.</title>
        <authorList>
            <person name="Zhang K."/>
        </authorList>
    </citation>
    <scope>NUCLEOTIDE SEQUENCE</scope>
    <source>
        <strain evidence="2">19-2017</strain>
    </source>
</reference>
<dbReference type="RefSeq" id="WP_188253257.1">
    <property type="nucleotide sequence ID" value="NZ_JABVCF010000002.1"/>
</dbReference>
<gene>
    <name evidence="2" type="ORF">KEU06_03465</name>
</gene>
<organism evidence="2 3">
    <name type="scientific">Pseudaminobacter soli</name>
    <name type="common">ex Zhang et al. 2022</name>
    <dbReference type="NCBI Taxonomy" id="2831468"/>
    <lineage>
        <taxon>Bacteria</taxon>
        <taxon>Pseudomonadati</taxon>
        <taxon>Pseudomonadota</taxon>
        <taxon>Alphaproteobacteria</taxon>
        <taxon>Hyphomicrobiales</taxon>
        <taxon>Phyllobacteriaceae</taxon>
        <taxon>Pseudaminobacter</taxon>
    </lineage>
</organism>
<keyword evidence="3" id="KW-1185">Reference proteome</keyword>
<feature type="signal peptide" evidence="1">
    <location>
        <begin position="1"/>
        <end position="32"/>
    </location>
</feature>
<accession>A0A942DVH7</accession>
<dbReference type="AlphaFoldDB" id="A0A942DVH7"/>
<sequence>MNIPPVRTALARIWRCASATAFLLLGCQAAFAEADKPLWPDRPIRVNRDSQSLERLPAKKAPVIGAKPERYTLRLDRTRPYRVIDSVTFAQAGKKYRLANLDPVPSAKTCKNRDGVRWACGLKSRVTLSRLLKGKLIRCAPLGETDGFTLVECVSTNKDLGSTLAAAGFALSQQGRDRYRAEENEAREQRMGVWAAEAVLSN</sequence>
<dbReference type="InterPro" id="IPR035437">
    <property type="entry name" value="SNase_OB-fold_sf"/>
</dbReference>
<evidence type="ECO:0000256" key="1">
    <source>
        <dbReference type="SAM" id="SignalP"/>
    </source>
</evidence>
<keyword evidence="1" id="KW-0732">Signal</keyword>
<name>A0A942DVH7_9HYPH</name>
<evidence type="ECO:0008006" key="4">
    <source>
        <dbReference type="Google" id="ProtNLM"/>
    </source>
</evidence>
<protein>
    <recommendedName>
        <fullName evidence="4">Thermonuclease family protein</fullName>
    </recommendedName>
</protein>
<dbReference type="Gene3D" id="2.40.50.90">
    <property type="match status" value="1"/>
</dbReference>
<proteinExistence type="predicted"/>
<dbReference type="EMBL" id="JAGWCR010000002">
    <property type="protein sequence ID" value="MBS3647684.1"/>
    <property type="molecule type" value="Genomic_DNA"/>
</dbReference>
<dbReference type="Proteomes" id="UP000680348">
    <property type="component" value="Unassembled WGS sequence"/>
</dbReference>
<comment type="caution">
    <text evidence="2">The sequence shown here is derived from an EMBL/GenBank/DDBJ whole genome shotgun (WGS) entry which is preliminary data.</text>
</comment>
<dbReference type="PROSITE" id="PS51257">
    <property type="entry name" value="PROKAR_LIPOPROTEIN"/>
    <property type="match status" value="1"/>
</dbReference>
<evidence type="ECO:0000313" key="2">
    <source>
        <dbReference type="EMBL" id="MBS3647684.1"/>
    </source>
</evidence>
<dbReference type="SUPFAM" id="SSF50199">
    <property type="entry name" value="Staphylococcal nuclease"/>
    <property type="match status" value="1"/>
</dbReference>
<evidence type="ECO:0000313" key="3">
    <source>
        <dbReference type="Proteomes" id="UP000680348"/>
    </source>
</evidence>
<feature type="chain" id="PRO_5037781684" description="Thermonuclease family protein" evidence="1">
    <location>
        <begin position="33"/>
        <end position="202"/>
    </location>
</feature>